<organism evidence="2 3">
    <name type="scientific">Amphibalanus amphitrite</name>
    <name type="common">Striped barnacle</name>
    <name type="synonym">Balanus amphitrite</name>
    <dbReference type="NCBI Taxonomy" id="1232801"/>
    <lineage>
        <taxon>Eukaryota</taxon>
        <taxon>Metazoa</taxon>
        <taxon>Ecdysozoa</taxon>
        <taxon>Arthropoda</taxon>
        <taxon>Crustacea</taxon>
        <taxon>Multicrustacea</taxon>
        <taxon>Cirripedia</taxon>
        <taxon>Thoracica</taxon>
        <taxon>Thoracicalcarea</taxon>
        <taxon>Balanomorpha</taxon>
        <taxon>Balanoidea</taxon>
        <taxon>Balanidae</taxon>
        <taxon>Amphibalaninae</taxon>
        <taxon>Amphibalanus</taxon>
    </lineage>
</organism>
<dbReference type="GO" id="GO:0005615">
    <property type="term" value="C:extracellular space"/>
    <property type="evidence" value="ECO:0007669"/>
    <property type="project" value="TreeGrafter"/>
</dbReference>
<dbReference type="GO" id="GO:0070006">
    <property type="term" value="F:metalloaminopeptidase activity"/>
    <property type="evidence" value="ECO:0007669"/>
    <property type="project" value="TreeGrafter"/>
</dbReference>
<dbReference type="GO" id="GO:0006508">
    <property type="term" value="P:proteolysis"/>
    <property type="evidence" value="ECO:0007669"/>
    <property type="project" value="TreeGrafter"/>
</dbReference>
<gene>
    <name evidence="2" type="primary">NPEPPS</name>
    <name evidence="2" type="ORF">FJT64_010168</name>
</gene>
<keyword evidence="2" id="KW-0031">Aminopeptidase</keyword>
<keyword evidence="3" id="KW-1185">Reference proteome</keyword>
<accession>A0A6A4VKE7</accession>
<proteinExistence type="predicted"/>
<dbReference type="Proteomes" id="UP000440578">
    <property type="component" value="Unassembled WGS sequence"/>
</dbReference>
<protein>
    <submittedName>
        <fullName evidence="2">Puromycin-sensitive aminopeptidase</fullName>
    </submittedName>
</protein>
<dbReference type="GO" id="GO:0043171">
    <property type="term" value="P:peptide catabolic process"/>
    <property type="evidence" value="ECO:0007669"/>
    <property type="project" value="TreeGrafter"/>
</dbReference>
<reference evidence="2 3" key="1">
    <citation type="submission" date="2019-07" db="EMBL/GenBank/DDBJ databases">
        <title>Draft genome assembly of a fouling barnacle, Amphibalanus amphitrite (Darwin, 1854): The first reference genome for Thecostraca.</title>
        <authorList>
            <person name="Kim W."/>
        </authorList>
    </citation>
    <scope>NUCLEOTIDE SEQUENCE [LARGE SCALE GENOMIC DNA]</scope>
    <source>
        <strain evidence="2">SNU_AA5</strain>
        <tissue evidence="2">Soma without cirri and trophi</tissue>
    </source>
</reference>
<dbReference type="InterPro" id="IPR045357">
    <property type="entry name" value="Aminopeptidase_N-like_N"/>
</dbReference>
<dbReference type="SUPFAM" id="SSF63737">
    <property type="entry name" value="Leukotriene A4 hydrolase N-terminal domain"/>
    <property type="match status" value="1"/>
</dbReference>
<dbReference type="Pfam" id="PF17900">
    <property type="entry name" value="Peptidase_M1_N"/>
    <property type="match status" value="1"/>
</dbReference>
<evidence type="ECO:0000259" key="1">
    <source>
        <dbReference type="Pfam" id="PF17900"/>
    </source>
</evidence>
<feature type="domain" description="Aminopeptidase N-like N-terminal" evidence="1">
    <location>
        <begin position="28"/>
        <end position="187"/>
    </location>
</feature>
<dbReference type="PANTHER" id="PTHR11533:SF174">
    <property type="entry name" value="PUROMYCIN-SENSITIVE AMINOPEPTIDASE-RELATED"/>
    <property type="match status" value="1"/>
</dbReference>
<keyword evidence="2" id="KW-0645">Protease</keyword>
<dbReference type="InterPro" id="IPR042097">
    <property type="entry name" value="Aminopeptidase_N-like_N_sf"/>
</dbReference>
<dbReference type="GO" id="GO:0008270">
    <property type="term" value="F:zinc ion binding"/>
    <property type="evidence" value="ECO:0007669"/>
    <property type="project" value="TreeGrafter"/>
</dbReference>
<dbReference type="EMBL" id="VIIS01001856">
    <property type="protein sequence ID" value="KAF0291780.1"/>
    <property type="molecule type" value="Genomic_DNA"/>
</dbReference>
<dbReference type="GO" id="GO:0016020">
    <property type="term" value="C:membrane"/>
    <property type="evidence" value="ECO:0007669"/>
    <property type="project" value="TreeGrafter"/>
</dbReference>
<dbReference type="PANTHER" id="PTHR11533">
    <property type="entry name" value="PROTEASE M1 ZINC METALLOPROTEASE"/>
    <property type="match status" value="1"/>
</dbReference>
<name>A0A6A4VKE7_AMPAM</name>
<dbReference type="GO" id="GO:0005737">
    <property type="term" value="C:cytoplasm"/>
    <property type="evidence" value="ECO:0007669"/>
    <property type="project" value="TreeGrafter"/>
</dbReference>
<dbReference type="Gene3D" id="2.60.40.1730">
    <property type="entry name" value="tricorn interacting facor f3 domain"/>
    <property type="match status" value="1"/>
</dbReference>
<evidence type="ECO:0000313" key="2">
    <source>
        <dbReference type="EMBL" id="KAF0291780.1"/>
    </source>
</evidence>
<sequence length="206" mass="22888">MKPCKITDVPHDVMTGSVEFQRLPKTVVPRHYALYLHPDLVGLTFTGHVICDLEVKSQCSTIVCNSAELEVTEVTVTDANGVTQRPTVELSAELETLTCRLQQPLAPGAAQMRLKFAAPLTDKMRGLYRCKYTSPCGEERFAAATQFEATDARRCFPCWDEPALKATFDITLVAPRDRVALSNMELHIAPDQSQRSPKRGRIVRGV</sequence>
<comment type="caution">
    <text evidence="2">The sequence shown here is derived from an EMBL/GenBank/DDBJ whole genome shotgun (WGS) entry which is preliminary data.</text>
</comment>
<dbReference type="GO" id="GO:0042277">
    <property type="term" value="F:peptide binding"/>
    <property type="evidence" value="ECO:0007669"/>
    <property type="project" value="TreeGrafter"/>
</dbReference>
<dbReference type="OrthoDB" id="275509at2759"/>
<evidence type="ECO:0000313" key="3">
    <source>
        <dbReference type="Proteomes" id="UP000440578"/>
    </source>
</evidence>
<dbReference type="InterPro" id="IPR050344">
    <property type="entry name" value="Peptidase_M1_aminopeptidases"/>
</dbReference>
<dbReference type="AlphaFoldDB" id="A0A6A4VKE7"/>
<keyword evidence="2" id="KW-0378">Hydrolase</keyword>